<evidence type="ECO:0000313" key="3">
    <source>
        <dbReference type="Proteomes" id="UP000293846"/>
    </source>
</evidence>
<dbReference type="Pfam" id="PF00485">
    <property type="entry name" value="PRK"/>
    <property type="match status" value="1"/>
</dbReference>
<accession>A0A4R1AW02</accession>
<protein>
    <submittedName>
        <fullName evidence="2">Uridine kinase</fullName>
    </submittedName>
</protein>
<dbReference type="AlphaFoldDB" id="A0A4R1AW02"/>
<comment type="caution">
    <text evidence="2">The sequence shown here is derived from an EMBL/GenBank/DDBJ whole genome shotgun (WGS) entry which is preliminary data.</text>
</comment>
<dbReference type="InterPro" id="IPR027417">
    <property type="entry name" value="P-loop_NTPase"/>
</dbReference>
<dbReference type="InterPro" id="IPR006083">
    <property type="entry name" value="PRK/URK"/>
</dbReference>
<dbReference type="Gene3D" id="3.40.50.300">
    <property type="entry name" value="P-loop containing nucleotide triphosphate hydrolases"/>
    <property type="match status" value="1"/>
</dbReference>
<gene>
    <name evidence="2" type="ORF">E0Y62_22880</name>
</gene>
<evidence type="ECO:0000259" key="1">
    <source>
        <dbReference type="Pfam" id="PF00485"/>
    </source>
</evidence>
<dbReference type="STRING" id="1742358.GCA_001439605_02335"/>
<organism evidence="2 3">
    <name type="scientific">Cytobacillus praedii</name>
    <dbReference type="NCBI Taxonomy" id="1742358"/>
    <lineage>
        <taxon>Bacteria</taxon>
        <taxon>Bacillati</taxon>
        <taxon>Bacillota</taxon>
        <taxon>Bacilli</taxon>
        <taxon>Bacillales</taxon>
        <taxon>Bacillaceae</taxon>
        <taxon>Cytobacillus</taxon>
    </lineage>
</organism>
<keyword evidence="2" id="KW-0808">Transferase</keyword>
<dbReference type="Proteomes" id="UP000293846">
    <property type="component" value="Unassembled WGS sequence"/>
</dbReference>
<evidence type="ECO:0000313" key="2">
    <source>
        <dbReference type="EMBL" id="TCJ01701.1"/>
    </source>
</evidence>
<dbReference type="GO" id="GO:0016301">
    <property type="term" value="F:kinase activity"/>
    <property type="evidence" value="ECO:0007669"/>
    <property type="project" value="UniProtKB-KW"/>
</dbReference>
<name>A0A4R1AW02_9BACI</name>
<keyword evidence="3" id="KW-1185">Reference proteome</keyword>
<dbReference type="EMBL" id="SJTH01000053">
    <property type="protein sequence ID" value="TCJ01701.1"/>
    <property type="molecule type" value="Genomic_DNA"/>
</dbReference>
<dbReference type="NCBIfam" id="NF005807">
    <property type="entry name" value="PRK07667.1"/>
    <property type="match status" value="1"/>
</dbReference>
<dbReference type="GO" id="GO:0005524">
    <property type="term" value="F:ATP binding"/>
    <property type="evidence" value="ECO:0007669"/>
    <property type="project" value="InterPro"/>
</dbReference>
<proteinExistence type="predicted"/>
<sequence>MTSKEIAETILIQYLARTNKLSPLIVAIDGLSGSGKTTLVHQIERELRDNDCKVVIIQIDDHIVERTKRYDTGFDEWYEYYYLQWDIEMLTNQLFQRLRNNSNHLSLPFYDQTADSLTTRQLPISNNSIVLIEGIFLQRKEWKSFYDYTLFLKCPREVRCERVLKRDKYIGDLEKRLNKYKRRYWPGEDYYLEAEKPIEHADKVIDILNN</sequence>
<dbReference type="SUPFAM" id="SSF52540">
    <property type="entry name" value="P-loop containing nucleoside triphosphate hydrolases"/>
    <property type="match status" value="1"/>
</dbReference>
<dbReference type="OrthoDB" id="1420794at2"/>
<reference evidence="2 3" key="1">
    <citation type="submission" date="2019-03" db="EMBL/GenBank/DDBJ databases">
        <authorList>
            <person name="Jensen L."/>
            <person name="Storgaard J."/>
            <person name="Sulaj E."/>
            <person name="Schramm A."/>
            <person name="Marshall I.P.G."/>
        </authorList>
    </citation>
    <scope>NUCLEOTIDE SEQUENCE [LARGE SCALE GENOMIC DNA]</scope>
    <source>
        <strain evidence="2 3">2017H2G3</strain>
    </source>
</reference>
<feature type="domain" description="Phosphoribulokinase/uridine kinase" evidence="1">
    <location>
        <begin position="25"/>
        <end position="168"/>
    </location>
</feature>
<keyword evidence="2" id="KW-0418">Kinase</keyword>
<dbReference type="PANTHER" id="PTHR10285">
    <property type="entry name" value="URIDINE KINASE"/>
    <property type="match status" value="1"/>
</dbReference>